<feature type="region of interest" description="Disordered" evidence="1">
    <location>
        <begin position="81"/>
        <end position="108"/>
    </location>
</feature>
<reference evidence="2 3" key="1">
    <citation type="journal article" date="2020" name="Nat. Food">
        <title>A phased Vanilla planifolia genome enables genetic improvement of flavour and production.</title>
        <authorList>
            <person name="Hasing T."/>
            <person name="Tang H."/>
            <person name="Brym M."/>
            <person name="Khazi F."/>
            <person name="Huang T."/>
            <person name="Chambers A.H."/>
        </authorList>
    </citation>
    <scope>NUCLEOTIDE SEQUENCE [LARGE SCALE GENOMIC DNA]</scope>
    <source>
        <tissue evidence="2">Leaf</tissue>
    </source>
</reference>
<gene>
    <name evidence="2" type="ORF">HPP92_021654</name>
</gene>
<dbReference type="InterPro" id="IPR008586">
    <property type="entry name" value="DUF868_pln"/>
</dbReference>
<accession>A0A835Q1J1</accession>
<evidence type="ECO:0000313" key="2">
    <source>
        <dbReference type="EMBL" id="KAG0461357.1"/>
    </source>
</evidence>
<dbReference type="EMBL" id="JADCNL010000011">
    <property type="protein sequence ID" value="KAG0461357.1"/>
    <property type="molecule type" value="Genomic_DNA"/>
</dbReference>
<feature type="compositionally biased region" description="Basic and acidic residues" evidence="1">
    <location>
        <begin position="81"/>
        <end position="92"/>
    </location>
</feature>
<dbReference type="Proteomes" id="UP000636800">
    <property type="component" value="Chromosome 11"/>
</dbReference>
<dbReference type="Pfam" id="PF05910">
    <property type="entry name" value="DUF868"/>
    <property type="match status" value="1"/>
</dbReference>
<proteinExistence type="predicted"/>
<evidence type="ECO:0000313" key="3">
    <source>
        <dbReference type="Proteomes" id="UP000636800"/>
    </source>
</evidence>
<dbReference type="AlphaFoldDB" id="A0A835Q1J1"/>
<evidence type="ECO:0000256" key="1">
    <source>
        <dbReference type="SAM" id="MobiDB-lite"/>
    </source>
</evidence>
<sequence>MEMEISIFSDPGEEEGMKLGSTARAFWRGSDGVGVTSGGRIQVSWDLHGWFFRREGGGRGDSSVLCEQKGEAVFVFRFERGDGDGKLSKGSDDVFWEGGERGIPQKRN</sequence>
<organism evidence="2 3">
    <name type="scientific">Vanilla planifolia</name>
    <name type="common">Vanilla</name>
    <dbReference type="NCBI Taxonomy" id="51239"/>
    <lineage>
        <taxon>Eukaryota</taxon>
        <taxon>Viridiplantae</taxon>
        <taxon>Streptophyta</taxon>
        <taxon>Embryophyta</taxon>
        <taxon>Tracheophyta</taxon>
        <taxon>Spermatophyta</taxon>
        <taxon>Magnoliopsida</taxon>
        <taxon>Liliopsida</taxon>
        <taxon>Asparagales</taxon>
        <taxon>Orchidaceae</taxon>
        <taxon>Vanilloideae</taxon>
        <taxon>Vanilleae</taxon>
        <taxon>Vanilla</taxon>
    </lineage>
</organism>
<protein>
    <submittedName>
        <fullName evidence="2">Uncharacterized protein</fullName>
    </submittedName>
</protein>
<keyword evidence="3" id="KW-1185">Reference proteome</keyword>
<name>A0A835Q1J1_VANPL</name>
<comment type="caution">
    <text evidence="2">The sequence shown here is derived from an EMBL/GenBank/DDBJ whole genome shotgun (WGS) entry which is preliminary data.</text>
</comment>